<dbReference type="InterPro" id="IPR043322">
    <property type="entry name" value="CtBP"/>
</dbReference>
<dbReference type="InterPro" id="IPR036291">
    <property type="entry name" value="NAD(P)-bd_dom_sf"/>
</dbReference>
<dbReference type="PANTHER" id="PTHR42789:SF1">
    <property type="entry name" value="D-ISOMER SPECIFIC 2-HYDROXYACID DEHYDROGENASE FAMILY PROTEIN (AFU_ORTHOLOGUE AFUA_6G10090)"/>
    <property type="match status" value="1"/>
</dbReference>
<dbReference type="InterPro" id="IPR029753">
    <property type="entry name" value="D-isomer_DH_CS"/>
</dbReference>
<dbReference type="InterPro" id="IPR050857">
    <property type="entry name" value="D-2-hydroxyacid_DH"/>
</dbReference>
<comment type="similarity">
    <text evidence="1 4">Belongs to the D-isomer specific 2-hydroxyacid dehydrogenase family.</text>
</comment>
<dbReference type="Pfam" id="PF02826">
    <property type="entry name" value="2-Hacid_dh_C"/>
    <property type="match status" value="1"/>
</dbReference>
<evidence type="ECO:0000256" key="4">
    <source>
        <dbReference type="RuleBase" id="RU003719"/>
    </source>
</evidence>
<dbReference type="PROSITE" id="PS00671">
    <property type="entry name" value="D_2_HYDROXYACID_DH_3"/>
    <property type="match status" value="1"/>
</dbReference>
<dbReference type="Pfam" id="PF00389">
    <property type="entry name" value="2-Hacid_dh"/>
    <property type="match status" value="1"/>
</dbReference>
<evidence type="ECO:0000313" key="8">
    <source>
        <dbReference type="Proteomes" id="UP000248863"/>
    </source>
</evidence>
<feature type="domain" description="D-isomer specific 2-hydroxyacid dehydrogenase NAD-binding" evidence="6">
    <location>
        <begin position="110"/>
        <end position="286"/>
    </location>
</feature>
<accession>A0A327KIR0</accession>
<dbReference type="Proteomes" id="UP000248863">
    <property type="component" value="Unassembled WGS sequence"/>
</dbReference>
<dbReference type="InterPro" id="IPR006139">
    <property type="entry name" value="D-isomer_2_OHA_DH_cat_dom"/>
</dbReference>
<keyword evidence="8" id="KW-1185">Reference proteome</keyword>
<dbReference type="AlphaFoldDB" id="A0A327KIR0"/>
<feature type="domain" description="D-isomer specific 2-hydroxyacid dehydrogenase catalytic" evidence="5">
    <location>
        <begin position="23"/>
        <end position="317"/>
    </location>
</feature>
<dbReference type="FunFam" id="3.40.50.720:FF:000203">
    <property type="entry name" value="D-3-phosphoglycerate dehydrogenase (SerA)"/>
    <property type="match status" value="1"/>
</dbReference>
<evidence type="ECO:0000259" key="5">
    <source>
        <dbReference type="Pfam" id="PF00389"/>
    </source>
</evidence>
<proteinExistence type="inferred from homology"/>
<dbReference type="OrthoDB" id="9793626at2"/>
<evidence type="ECO:0008006" key="9">
    <source>
        <dbReference type="Google" id="ProtNLM"/>
    </source>
</evidence>
<gene>
    <name evidence="7" type="ORF">CH338_14220</name>
</gene>
<evidence type="ECO:0000256" key="1">
    <source>
        <dbReference type="ARBA" id="ARBA00005854"/>
    </source>
</evidence>
<dbReference type="EMBL" id="NPEU01000149">
    <property type="protein sequence ID" value="RAI37991.1"/>
    <property type="molecule type" value="Genomic_DNA"/>
</dbReference>
<sequence length="319" mass="34147">MSKFKIVVTDSPFPSLDPAKEALARLDPLVVQAKSPSAEDILAEARDADGILVTYAKLPGELLRECKKLKVIGRFGLGVDNIDVPAAKELGIVVTYVPDYCLHEVSDHAMALLLAIARKIPLADRSVHGGEWKMPVVVPLRRFNTMTLGLIGFGGIPRNLAPKAQAFGFKVIASDPYLPQDVFDKAGVESVSLDELYARSDLISVHAPLLPATRGLVNDEAFAKMKPGVMIVNTARGPLIDEAALVRALDSGKVAAAGLDVVTVEPLPKDSALIGRPNVVLTPHTGFYSVEALLELETKCASDVARVLSGEKPVYPVKM</sequence>
<keyword evidence="2 4" id="KW-0560">Oxidoreductase</keyword>
<organism evidence="7 8">
    <name type="scientific">Rhodoplanes elegans</name>
    <dbReference type="NCBI Taxonomy" id="29408"/>
    <lineage>
        <taxon>Bacteria</taxon>
        <taxon>Pseudomonadati</taxon>
        <taxon>Pseudomonadota</taxon>
        <taxon>Alphaproteobacteria</taxon>
        <taxon>Hyphomicrobiales</taxon>
        <taxon>Nitrobacteraceae</taxon>
        <taxon>Rhodoplanes</taxon>
    </lineage>
</organism>
<dbReference type="SUPFAM" id="SSF52283">
    <property type="entry name" value="Formate/glycerate dehydrogenase catalytic domain-like"/>
    <property type="match status" value="1"/>
</dbReference>
<dbReference type="PANTHER" id="PTHR42789">
    <property type="entry name" value="D-ISOMER SPECIFIC 2-HYDROXYACID DEHYDROGENASE FAMILY PROTEIN (AFU_ORTHOLOGUE AFUA_6G10090)"/>
    <property type="match status" value="1"/>
</dbReference>
<dbReference type="GO" id="GO:0003714">
    <property type="term" value="F:transcription corepressor activity"/>
    <property type="evidence" value="ECO:0007669"/>
    <property type="project" value="InterPro"/>
</dbReference>
<protein>
    <recommendedName>
        <fullName evidence="9">Hydroxyacid dehydrogenase</fullName>
    </recommendedName>
</protein>
<reference evidence="7 8" key="1">
    <citation type="submission" date="2017-07" db="EMBL/GenBank/DDBJ databases">
        <title>Draft Genome Sequences of Select Purple Nonsulfur Bacteria.</title>
        <authorList>
            <person name="Lasarre B."/>
            <person name="Mckinlay J.B."/>
        </authorList>
    </citation>
    <scope>NUCLEOTIDE SEQUENCE [LARGE SCALE GENOMIC DNA]</scope>
    <source>
        <strain evidence="7 8">DSM 11907</strain>
    </source>
</reference>
<dbReference type="InterPro" id="IPR006140">
    <property type="entry name" value="D-isomer_DH_NAD-bd"/>
</dbReference>
<dbReference type="CDD" id="cd05299">
    <property type="entry name" value="CtBP_dh"/>
    <property type="match status" value="1"/>
</dbReference>
<evidence type="ECO:0000256" key="2">
    <source>
        <dbReference type="ARBA" id="ARBA00023002"/>
    </source>
</evidence>
<evidence type="ECO:0000259" key="6">
    <source>
        <dbReference type="Pfam" id="PF02826"/>
    </source>
</evidence>
<comment type="caution">
    <text evidence="7">The sequence shown here is derived from an EMBL/GenBank/DDBJ whole genome shotgun (WGS) entry which is preliminary data.</text>
</comment>
<dbReference type="RefSeq" id="WP_111357826.1">
    <property type="nucleotide sequence ID" value="NZ_NHSK01000310.1"/>
</dbReference>
<evidence type="ECO:0000313" key="7">
    <source>
        <dbReference type="EMBL" id="RAI37991.1"/>
    </source>
</evidence>
<evidence type="ECO:0000256" key="3">
    <source>
        <dbReference type="ARBA" id="ARBA00023027"/>
    </source>
</evidence>
<dbReference type="SUPFAM" id="SSF51735">
    <property type="entry name" value="NAD(P)-binding Rossmann-fold domains"/>
    <property type="match status" value="1"/>
</dbReference>
<name>A0A327KIR0_9BRAD</name>
<keyword evidence="3" id="KW-0520">NAD</keyword>
<dbReference type="Gene3D" id="3.40.50.720">
    <property type="entry name" value="NAD(P)-binding Rossmann-like Domain"/>
    <property type="match status" value="2"/>
</dbReference>
<dbReference type="GO" id="GO:0016616">
    <property type="term" value="F:oxidoreductase activity, acting on the CH-OH group of donors, NAD or NADP as acceptor"/>
    <property type="evidence" value="ECO:0007669"/>
    <property type="project" value="InterPro"/>
</dbReference>
<dbReference type="GO" id="GO:0051287">
    <property type="term" value="F:NAD binding"/>
    <property type="evidence" value="ECO:0007669"/>
    <property type="project" value="InterPro"/>
</dbReference>